<feature type="region of interest" description="Disordered" evidence="1">
    <location>
        <begin position="73"/>
        <end position="150"/>
    </location>
</feature>
<dbReference type="InterPro" id="IPR004252">
    <property type="entry name" value="Probable_transposase_24"/>
</dbReference>
<accession>A0AAD8M898</accession>
<evidence type="ECO:0000313" key="3">
    <source>
        <dbReference type="Proteomes" id="UP001237642"/>
    </source>
</evidence>
<sequence>MNDPKSGHSVQAQSGKTVAQSGKTVAQLKTVAQSGQRVPTQYGQRVPAQSGERVPAQSGQRFLVQYAHRVPDQPAHVHTQSAQSFPTQSQSRPDQLRIHVPSQSRLHSPAQSRQYTSQSGQSSPNQSRQLTAQSRQHTPESHSQQPANDNICWNLGSIHSDGREVVEVIKKILEPSNKVSAKNREIMFEQLEPTGYNWKSVSKSTQDFYWEEFKKYYVWRQSDAIVYKGWLDNARRKYSELVSTARSYWENYNKRDNRVGMNVHLSWVEFWKTTEFKQKSAIQKSNRRRGVGGQPSTHTGGSASHRTVAARMKIQYMCEPTVDQLFKLTHTRRVKKKKNLIGVDGEDCEDVEEVETTWIDKKSQQIYETFLALCEQHKEVGLPVDKNALFLEATGGPDKKKRKRAGLNPVCLGENEF</sequence>
<feature type="compositionally biased region" description="Polar residues" evidence="1">
    <location>
        <begin position="294"/>
        <end position="305"/>
    </location>
</feature>
<reference evidence="2" key="2">
    <citation type="submission" date="2023-05" db="EMBL/GenBank/DDBJ databases">
        <authorList>
            <person name="Schelkunov M.I."/>
        </authorList>
    </citation>
    <scope>NUCLEOTIDE SEQUENCE</scope>
    <source>
        <strain evidence="2">Hsosn_3</strain>
        <tissue evidence="2">Leaf</tissue>
    </source>
</reference>
<evidence type="ECO:0000256" key="1">
    <source>
        <dbReference type="SAM" id="MobiDB-lite"/>
    </source>
</evidence>
<dbReference type="EMBL" id="JAUIZM010000009">
    <property type="protein sequence ID" value="KAK1362808.1"/>
    <property type="molecule type" value="Genomic_DNA"/>
</dbReference>
<dbReference type="AlphaFoldDB" id="A0AAD8M898"/>
<keyword evidence="3" id="KW-1185">Reference proteome</keyword>
<proteinExistence type="predicted"/>
<feature type="region of interest" description="Disordered" evidence="1">
    <location>
        <begin position="281"/>
        <end position="305"/>
    </location>
</feature>
<gene>
    <name evidence="2" type="ORF">POM88_038369</name>
</gene>
<feature type="compositionally biased region" description="Polar residues" evidence="1">
    <location>
        <begin position="78"/>
        <end position="93"/>
    </location>
</feature>
<evidence type="ECO:0000313" key="2">
    <source>
        <dbReference type="EMBL" id="KAK1362808.1"/>
    </source>
</evidence>
<reference evidence="2" key="1">
    <citation type="submission" date="2023-02" db="EMBL/GenBank/DDBJ databases">
        <title>Genome of toxic invasive species Heracleum sosnowskyi carries increased number of genes despite the absence of recent whole-genome duplications.</title>
        <authorList>
            <person name="Schelkunov M."/>
            <person name="Shtratnikova V."/>
            <person name="Makarenko M."/>
            <person name="Klepikova A."/>
            <person name="Omelchenko D."/>
            <person name="Novikova G."/>
            <person name="Obukhova E."/>
            <person name="Bogdanov V."/>
            <person name="Penin A."/>
            <person name="Logacheva M."/>
        </authorList>
    </citation>
    <scope>NUCLEOTIDE SEQUENCE</scope>
    <source>
        <strain evidence="2">Hsosn_3</strain>
        <tissue evidence="2">Leaf</tissue>
    </source>
</reference>
<feature type="compositionally biased region" description="Polar residues" evidence="1">
    <location>
        <begin position="101"/>
        <end position="148"/>
    </location>
</feature>
<feature type="compositionally biased region" description="Polar residues" evidence="1">
    <location>
        <begin position="8"/>
        <end position="24"/>
    </location>
</feature>
<organism evidence="2 3">
    <name type="scientific">Heracleum sosnowskyi</name>
    <dbReference type="NCBI Taxonomy" id="360622"/>
    <lineage>
        <taxon>Eukaryota</taxon>
        <taxon>Viridiplantae</taxon>
        <taxon>Streptophyta</taxon>
        <taxon>Embryophyta</taxon>
        <taxon>Tracheophyta</taxon>
        <taxon>Spermatophyta</taxon>
        <taxon>Magnoliopsida</taxon>
        <taxon>eudicotyledons</taxon>
        <taxon>Gunneridae</taxon>
        <taxon>Pentapetalae</taxon>
        <taxon>asterids</taxon>
        <taxon>campanulids</taxon>
        <taxon>Apiales</taxon>
        <taxon>Apiaceae</taxon>
        <taxon>Apioideae</taxon>
        <taxon>apioid superclade</taxon>
        <taxon>Tordylieae</taxon>
        <taxon>Tordyliinae</taxon>
        <taxon>Heracleum</taxon>
    </lineage>
</organism>
<name>A0AAD8M898_9APIA</name>
<dbReference type="Pfam" id="PF03004">
    <property type="entry name" value="Transposase_24"/>
    <property type="match status" value="1"/>
</dbReference>
<protein>
    <submittedName>
        <fullName evidence="2">Uncharacterized protein</fullName>
    </submittedName>
</protein>
<comment type="caution">
    <text evidence="2">The sequence shown here is derived from an EMBL/GenBank/DDBJ whole genome shotgun (WGS) entry which is preliminary data.</text>
</comment>
<feature type="compositionally biased region" description="Polar residues" evidence="1">
    <location>
        <begin position="30"/>
        <end position="43"/>
    </location>
</feature>
<feature type="region of interest" description="Disordered" evidence="1">
    <location>
        <begin position="1"/>
        <end position="56"/>
    </location>
</feature>
<dbReference type="Proteomes" id="UP001237642">
    <property type="component" value="Unassembled WGS sequence"/>
</dbReference>